<evidence type="ECO:0000256" key="6">
    <source>
        <dbReference type="ARBA" id="ARBA00023163"/>
    </source>
</evidence>
<organism evidence="10 11">
    <name type="scientific">Diutina rugosa</name>
    <name type="common">Yeast</name>
    <name type="synonym">Candida rugosa</name>
    <dbReference type="NCBI Taxonomy" id="5481"/>
    <lineage>
        <taxon>Eukaryota</taxon>
        <taxon>Fungi</taxon>
        <taxon>Dikarya</taxon>
        <taxon>Ascomycota</taxon>
        <taxon>Saccharomycotina</taxon>
        <taxon>Pichiomycetes</taxon>
        <taxon>Debaryomycetaceae</taxon>
        <taxon>Diutina</taxon>
    </lineage>
</organism>
<reference evidence="10 11" key="1">
    <citation type="submission" date="2019-07" db="EMBL/GenBank/DDBJ databases">
        <title>Genome assembly of two rare yeast pathogens: Diutina rugosa and Trichomonascus ciferrii.</title>
        <authorList>
            <person name="Mixao V."/>
            <person name="Saus E."/>
            <person name="Hansen A."/>
            <person name="Lass-Flor C."/>
            <person name="Gabaldon T."/>
        </authorList>
    </citation>
    <scope>NUCLEOTIDE SEQUENCE [LARGE SCALE GENOMIC DNA]</scope>
    <source>
        <strain evidence="10 11">CBS 613</strain>
    </source>
</reference>
<evidence type="ECO:0000256" key="1">
    <source>
        <dbReference type="ARBA" id="ARBA00004123"/>
    </source>
</evidence>
<dbReference type="SMART" id="SM01090">
    <property type="entry name" value="Copper-fist"/>
    <property type="match status" value="1"/>
</dbReference>
<dbReference type="RefSeq" id="XP_034013769.1">
    <property type="nucleotide sequence ID" value="XM_034153953.1"/>
</dbReference>
<evidence type="ECO:0000256" key="8">
    <source>
        <dbReference type="SAM" id="MobiDB-lite"/>
    </source>
</evidence>
<dbReference type="PRINTS" id="PR00617">
    <property type="entry name" value="COPPERFIST"/>
</dbReference>
<comment type="caution">
    <text evidence="10">The sequence shown here is derived from an EMBL/GenBank/DDBJ whole genome shotgun (WGS) entry which is preliminary data.</text>
</comment>
<dbReference type="GO" id="GO:0006878">
    <property type="term" value="P:intracellular copper ion homeostasis"/>
    <property type="evidence" value="ECO:0007669"/>
    <property type="project" value="TreeGrafter"/>
</dbReference>
<evidence type="ECO:0000256" key="5">
    <source>
        <dbReference type="ARBA" id="ARBA00023015"/>
    </source>
</evidence>
<evidence type="ECO:0000256" key="7">
    <source>
        <dbReference type="ARBA" id="ARBA00023242"/>
    </source>
</evidence>
<dbReference type="GO" id="GO:0006879">
    <property type="term" value="P:intracellular iron ion homeostasis"/>
    <property type="evidence" value="ECO:0007669"/>
    <property type="project" value="TreeGrafter"/>
</dbReference>
<proteinExistence type="predicted"/>
<dbReference type="OMA" id="CTNCETH"/>
<feature type="domain" description="Copper-fist" evidence="9">
    <location>
        <begin position="1"/>
        <end position="41"/>
    </location>
</feature>
<dbReference type="AlphaFoldDB" id="A0A642UUD6"/>
<keyword evidence="5" id="KW-0805">Transcription regulation</keyword>
<dbReference type="InterPro" id="IPR036395">
    <property type="entry name" value="Cu_fist_DNA-bd_dom_sf"/>
</dbReference>
<name>A0A642UUD6_DIURU</name>
<keyword evidence="6" id="KW-0804">Transcription</keyword>
<dbReference type="Proteomes" id="UP000449547">
    <property type="component" value="Unassembled WGS sequence"/>
</dbReference>
<dbReference type="PANTHER" id="PTHR28088">
    <property type="entry name" value="TRANSCRIPTIONAL ACTIVATOR HAA1-RELATED"/>
    <property type="match status" value="1"/>
</dbReference>
<keyword evidence="4" id="KW-0186">Copper</keyword>
<dbReference type="GO" id="GO:0005634">
    <property type="term" value="C:nucleus"/>
    <property type="evidence" value="ECO:0007669"/>
    <property type="project" value="UniProtKB-SubCell"/>
</dbReference>
<dbReference type="GO" id="GO:0000981">
    <property type="term" value="F:DNA-binding transcription factor activity, RNA polymerase II-specific"/>
    <property type="evidence" value="ECO:0007669"/>
    <property type="project" value="TreeGrafter"/>
</dbReference>
<keyword evidence="11" id="KW-1185">Reference proteome</keyword>
<dbReference type="OrthoDB" id="5600085at2759"/>
<dbReference type="Gene3D" id="3.90.430.10">
    <property type="entry name" value="Copper fist DNA-binding domain"/>
    <property type="match status" value="1"/>
</dbReference>
<dbReference type="FunFam" id="3.90.430.10:FF:000001">
    <property type="entry name" value="Copper fist DNA-binding protein"/>
    <property type="match status" value="1"/>
</dbReference>
<evidence type="ECO:0000256" key="4">
    <source>
        <dbReference type="ARBA" id="ARBA00023008"/>
    </source>
</evidence>
<gene>
    <name evidence="10" type="ORF">DIURU_001412</name>
</gene>
<dbReference type="VEuPathDB" id="FungiDB:DIURU_001412"/>
<dbReference type="GeneID" id="54780065"/>
<keyword evidence="3" id="KW-0862">Zinc</keyword>
<dbReference type="PROSITE" id="PS50073">
    <property type="entry name" value="COPPER_FIST_2"/>
    <property type="match status" value="1"/>
</dbReference>
<dbReference type="GO" id="GO:0000978">
    <property type="term" value="F:RNA polymerase II cis-regulatory region sequence-specific DNA binding"/>
    <property type="evidence" value="ECO:0007669"/>
    <property type="project" value="TreeGrafter"/>
</dbReference>
<accession>A0A642UUD6</accession>
<feature type="region of interest" description="Disordered" evidence="8">
    <location>
        <begin position="314"/>
        <end position="351"/>
    </location>
</feature>
<keyword evidence="2" id="KW-0479">Metal-binding</keyword>
<dbReference type="SUPFAM" id="SSF57879">
    <property type="entry name" value="Zinc domain conserved in yeast copper-regulated transcription factors"/>
    <property type="match status" value="1"/>
</dbReference>
<sequence>MILIDGAKYSCLSCVRGHRSTACVHHEGRPLVKVKGKGRPAYDAQIESDQRVVVFSEQAEVDEDDANIVRVTHHSAKQVLDVNTNQIIGPYVENAKTFKPLVHANSFINTSCGCSITGKVKKSCGCSRQKVNKKRILEKYITRKQAAQPTLEFQAPILKQDAQFDMASADTSGTSLTPVTTHTPLQNSTNPLNSLPTNQPSEWIAVHPCSCDDSCQCPGCQVHNIPWQFPEPPQPQAEPQFDLPDPYSVITTPGSDILGPMSDSPTCCCPNDACDCTNCETHGIINGFKLDDILDMSFPQSSIDHILAQIPSPGFAPERSCSSSGSVPTSSPAPSESSPAPTKSKSCCHSR</sequence>
<feature type="compositionally biased region" description="Low complexity" evidence="8">
    <location>
        <begin position="320"/>
        <end position="345"/>
    </location>
</feature>
<evidence type="ECO:0000259" key="9">
    <source>
        <dbReference type="PROSITE" id="PS50073"/>
    </source>
</evidence>
<dbReference type="Pfam" id="PF00649">
    <property type="entry name" value="Copper-fist"/>
    <property type="match status" value="1"/>
</dbReference>
<dbReference type="EMBL" id="SWFT01000044">
    <property type="protein sequence ID" value="KAA8905609.1"/>
    <property type="molecule type" value="Genomic_DNA"/>
</dbReference>
<evidence type="ECO:0000313" key="11">
    <source>
        <dbReference type="Proteomes" id="UP000449547"/>
    </source>
</evidence>
<evidence type="ECO:0000256" key="3">
    <source>
        <dbReference type="ARBA" id="ARBA00022833"/>
    </source>
</evidence>
<dbReference type="InterPro" id="IPR051763">
    <property type="entry name" value="Copper_Homeo_Regul"/>
</dbReference>
<evidence type="ECO:0000256" key="2">
    <source>
        <dbReference type="ARBA" id="ARBA00022723"/>
    </source>
</evidence>
<comment type="subcellular location">
    <subcellularLocation>
        <location evidence="1">Nucleus</location>
    </subcellularLocation>
</comment>
<keyword evidence="7" id="KW-0539">Nucleus</keyword>
<dbReference type="GO" id="GO:0005507">
    <property type="term" value="F:copper ion binding"/>
    <property type="evidence" value="ECO:0007669"/>
    <property type="project" value="InterPro"/>
</dbReference>
<evidence type="ECO:0000313" key="10">
    <source>
        <dbReference type="EMBL" id="KAA8905609.1"/>
    </source>
</evidence>
<dbReference type="SMART" id="SM00412">
    <property type="entry name" value="Cu_FIST"/>
    <property type="match status" value="1"/>
</dbReference>
<feature type="region of interest" description="Disordered" evidence="8">
    <location>
        <begin position="169"/>
        <end position="196"/>
    </location>
</feature>
<dbReference type="InterPro" id="IPR001083">
    <property type="entry name" value="Cu_fist_DNA-bd_dom"/>
</dbReference>
<protein>
    <recommendedName>
        <fullName evidence="9">Copper-fist domain-containing protein</fullName>
    </recommendedName>
</protein>
<dbReference type="PANTHER" id="PTHR28088:SF5">
    <property type="entry name" value="TRANSCRIPTIONAL ACTIVATOR HAA1-RELATED"/>
    <property type="match status" value="1"/>
</dbReference>
<dbReference type="GO" id="GO:0045944">
    <property type="term" value="P:positive regulation of transcription by RNA polymerase II"/>
    <property type="evidence" value="ECO:0007669"/>
    <property type="project" value="TreeGrafter"/>
</dbReference>